<dbReference type="Proteomes" id="UP000480410">
    <property type="component" value="Unassembled WGS sequence"/>
</dbReference>
<dbReference type="Proteomes" id="UP000482634">
    <property type="component" value="Unassembled WGS sequence"/>
</dbReference>
<dbReference type="RefSeq" id="WP_163945485.1">
    <property type="nucleotide sequence ID" value="NZ_JAAHBU010000161.1"/>
</dbReference>
<feature type="region of interest" description="Disordered" evidence="1">
    <location>
        <begin position="1"/>
        <end position="26"/>
    </location>
</feature>
<accession>A0A6M0D1E8</accession>
<reference evidence="4 5" key="1">
    <citation type="submission" date="2020-02" db="EMBL/GenBank/DDBJ databases">
        <title>Broccoli isolated Pseudomonas sp.</title>
        <authorList>
            <person name="Fujikawa T."/>
            <person name="Sawada H."/>
        </authorList>
    </citation>
    <scope>NUCLEOTIDE SEQUENCE [LARGE SCALE GENOMIC DNA]</scope>
    <source>
        <strain evidence="3 5">MAFF212427</strain>
        <strain evidence="2 4">MAFF212428</strain>
    </source>
</reference>
<keyword evidence="5" id="KW-1185">Reference proteome</keyword>
<evidence type="ECO:0000313" key="2">
    <source>
        <dbReference type="EMBL" id="NER62044.1"/>
    </source>
</evidence>
<gene>
    <name evidence="2" type="ORF">G3435_22960</name>
    <name evidence="3" type="ORF">G3436_12900</name>
</gene>
<proteinExistence type="predicted"/>
<evidence type="ECO:0000313" key="5">
    <source>
        <dbReference type="Proteomes" id="UP000482634"/>
    </source>
</evidence>
<sequence length="104" mass="11032">MVTHYSANGTSAACGRTSQTLNSSPAADQVSCKSCLRSLATPEAAAVAAKAKTPSLAELRKQRLAQAQAKATPVFSVKASWQARLSEQAERCRLPRGVRKQMSV</sequence>
<protein>
    <submittedName>
        <fullName evidence="3">Uncharacterized protein</fullName>
    </submittedName>
</protein>
<dbReference type="EMBL" id="JAAHBV010000622">
    <property type="protein sequence ID" value="NER62044.1"/>
    <property type="molecule type" value="Genomic_DNA"/>
</dbReference>
<name>A0A6B3NYN8_9PSED</name>
<dbReference type="AlphaFoldDB" id="A0A6B3NYN8"/>
<evidence type="ECO:0000256" key="1">
    <source>
        <dbReference type="SAM" id="MobiDB-lite"/>
    </source>
</evidence>
<evidence type="ECO:0000313" key="3">
    <source>
        <dbReference type="EMBL" id="NER64614.1"/>
    </source>
</evidence>
<accession>A0A6B3NYN8</accession>
<evidence type="ECO:0000313" key="4">
    <source>
        <dbReference type="Proteomes" id="UP000480410"/>
    </source>
</evidence>
<organism evidence="3 5">
    <name type="scientific">Pseudomonas brassicae</name>
    <dbReference type="NCBI Taxonomy" id="2708063"/>
    <lineage>
        <taxon>Bacteria</taxon>
        <taxon>Pseudomonadati</taxon>
        <taxon>Pseudomonadota</taxon>
        <taxon>Gammaproteobacteria</taxon>
        <taxon>Pseudomonadales</taxon>
        <taxon>Pseudomonadaceae</taxon>
        <taxon>Pseudomonas</taxon>
    </lineage>
</organism>
<dbReference type="EMBL" id="JAAHBU010000161">
    <property type="protein sequence ID" value="NER64614.1"/>
    <property type="molecule type" value="Genomic_DNA"/>
</dbReference>
<comment type="caution">
    <text evidence="3">The sequence shown here is derived from an EMBL/GenBank/DDBJ whole genome shotgun (WGS) entry which is preliminary data.</text>
</comment>